<dbReference type="Gene3D" id="3.40.50.300">
    <property type="entry name" value="P-loop containing nucleotide triphosphate hydrolases"/>
    <property type="match status" value="1"/>
</dbReference>
<evidence type="ECO:0000256" key="5">
    <source>
        <dbReference type="ARBA" id="ARBA00022741"/>
    </source>
</evidence>
<feature type="compositionally biased region" description="Polar residues" evidence="15">
    <location>
        <begin position="464"/>
        <end position="478"/>
    </location>
</feature>
<evidence type="ECO:0000256" key="14">
    <source>
        <dbReference type="PROSITE-ProRule" id="PRU00322"/>
    </source>
</evidence>
<dbReference type="InterPro" id="IPR006847">
    <property type="entry name" value="IF2_N"/>
</dbReference>
<feature type="compositionally biased region" description="Polar residues" evidence="15">
    <location>
        <begin position="199"/>
        <end position="212"/>
    </location>
</feature>
<feature type="region of interest" description="Disordered" evidence="15">
    <location>
        <begin position="329"/>
        <end position="351"/>
    </location>
</feature>
<dbReference type="HAMAP" id="MF_00100_B">
    <property type="entry name" value="IF_2_B"/>
    <property type="match status" value="1"/>
</dbReference>
<sequence>MQRRAALEVSRRHHINWSHAVRPIQFSCRTFRSSCVAFNSSSGSSSPSGEGDDSPARRPLFSTPKFGSRFGGQSQSPSGLSAAEQAARNALLEKQAKERGEQQDVSRQTSRQGLEGQTSRDHQEPKLGWREPHPEFSRSPRSSMANRGTYGSRKPGNREEGQHIQGNNDGKRSFPQHRTDHRRTRYDAKQMRSKEPSENGANRTGHTSNADWSLQRGKGFNVNDQSIPHDLPRHLRAQDWPCPNCKYDCHGKHLHCPRCRTPRPGLVIDGKSVTGWTCPLCETVSDPNSHWCQKCRATNPHRRPKFRDWSCPKCQTYCLKRQNACPKCQTPKPGLTPGHQPASDATPVTTPGTLNEFILADFLKPTGENSAVAQTSKESGQSGEPSAKEAQKPSSTETEAGEHQPSLDTSQPLTQAWATSRYEGRPMTEQPSRTSTATLDNPVADRGLTESRSKSEKQLKFEDQSLNMERVQNAQTSKASKRRGKRKQHEVDSVREGSEEYDEQALGNIRQQRDTQTWKANKYREGRKQRESDIDDDFDQEEYRSRREQRKQMKREKARQKELDQGPSPLYLPAFISVSNLADVIGIRQAQFIRHMEDMGFEDVTHNHILDAETAGLVAAEFNFEPIFDTQDEDLAAAPEPEDKSAFPSRPPVVTIMGHVDHGKTTILDWLRHSSVAASEHGGITQHIGAFSVAMPSGKLITFLDTPGHEAFLDMRRRGADVTDIVVLVVAADDSVKPQTVEAIKHATSSKVPIIVAMSKVDKPGIDTGKVKQDLSTHGVYVEDYGGDVQAIGVSGKTGQGMLELEEAIITLSEVLDHRADDTGSVEGWVIEASTKSHGRVATVLIKRGTLRPGDIIVAGTAWTRVRTLRNEAGVQVQEATPGMPVEIDGWREQPSAGSEILQAPSEQKAKDVIEVRQEKSETEKLGEDTSAMNKARREVLERRRLEAAGGSEEADQEQFGPKKVNFIVKADVGGSAEAVMNSVTAVGNNEVYANVLRSAIGPVSEFDIEHAASSNGHLISFNQPIDPGITRMAEKRGVNIMDHNVIYKLIDDVKDALSEHLPPSVSHRVTGEAEISQIFEINIKRKEKTAIAGCKVRNGVINRSKKVRVLRNQDIIFDGTISSLKNVKKDVTEMRKDTECGMAFEGWADFEPGDHVQCYEEIHETRHL</sequence>
<keyword evidence="4" id="KW-0479">Metal-binding</keyword>
<dbReference type="CDD" id="cd03692">
    <property type="entry name" value="mtIF2_IVc"/>
    <property type="match status" value="1"/>
</dbReference>
<feature type="domain" description="RanBP2-type" evidence="16">
    <location>
        <begin position="236"/>
        <end position="265"/>
    </location>
</feature>
<dbReference type="InterPro" id="IPR053905">
    <property type="entry name" value="EF-G-like_DII"/>
</dbReference>
<evidence type="ECO:0000259" key="17">
    <source>
        <dbReference type="PROSITE" id="PS51722"/>
    </source>
</evidence>
<proteinExistence type="inferred from homology"/>
<dbReference type="Pfam" id="PF11987">
    <property type="entry name" value="IF-2"/>
    <property type="match status" value="1"/>
</dbReference>
<dbReference type="PANTHER" id="PTHR43381:SF20">
    <property type="entry name" value="TRANSLATION INITIATION FACTOR IF-2, MITOCHONDRIAL"/>
    <property type="match status" value="1"/>
</dbReference>
<dbReference type="SUPFAM" id="SSF52156">
    <property type="entry name" value="Initiation factor IF2/eIF5b, domain 3"/>
    <property type="match status" value="1"/>
</dbReference>
<dbReference type="PANTHER" id="PTHR43381">
    <property type="entry name" value="TRANSLATION INITIATION FACTOR IF-2-RELATED"/>
    <property type="match status" value="1"/>
</dbReference>
<dbReference type="SUPFAM" id="SSF52540">
    <property type="entry name" value="P-loop containing nucleoside triphosphate hydrolases"/>
    <property type="match status" value="1"/>
</dbReference>
<feature type="compositionally biased region" description="Basic and acidic residues" evidence="15">
    <location>
        <begin position="447"/>
        <end position="463"/>
    </location>
</feature>
<comment type="similarity">
    <text evidence="2">Belongs to the TRAFAC class translation factor GTPase superfamily. Classic translation factor GTPase family. IF-2 subfamily.</text>
</comment>
<feature type="compositionally biased region" description="Polar residues" evidence="15">
    <location>
        <begin position="406"/>
        <end position="418"/>
    </location>
</feature>
<accession>A0A3A2ZT84</accession>
<evidence type="ECO:0000256" key="4">
    <source>
        <dbReference type="ARBA" id="ARBA00022723"/>
    </source>
</evidence>
<dbReference type="FunFam" id="3.40.50.10050:FF:000001">
    <property type="entry name" value="Translation initiation factor IF-2"/>
    <property type="match status" value="1"/>
</dbReference>
<keyword evidence="19" id="KW-1185">Reference proteome</keyword>
<feature type="compositionally biased region" description="Basic residues" evidence="15">
    <location>
        <begin position="479"/>
        <end position="488"/>
    </location>
</feature>
<dbReference type="InterPro" id="IPR023115">
    <property type="entry name" value="TIF_IF2_dom3"/>
</dbReference>
<dbReference type="InterPro" id="IPR001876">
    <property type="entry name" value="Znf_RanBP2"/>
</dbReference>
<name>A0A3A2ZT84_9EURO</name>
<keyword evidence="10" id="KW-0496">Mitochondrion</keyword>
<feature type="compositionally biased region" description="Basic residues" evidence="15">
    <location>
        <begin position="547"/>
        <end position="558"/>
    </location>
</feature>
<dbReference type="InterPro" id="IPR027417">
    <property type="entry name" value="P-loop_NTPase"/>
</dbReference>
<keyword evidence="3" id="KW-0396">Initiation factor</keyword>
<gene>
    <name evidence="18" type="ORF">PHISCL_01345</name>
</gene>
<keyword evidence="11" id="KW-0342">GTP-binding</keyword>
<keyword evidence="9" id="KW-0809">Transit peptide</keyword>
<feature type="compositionally biased region" description="Basic and acidic residues" evidence="15">
    <location>
        <begin position="185"/>
        <end position="197"/>
    </location>
</feature>
<feature type="compositionally biased region" description="Low complexity" evidence="15">
    <location>
        <begin position="40"/>
        <end position="49"/>
    </location>
</feature>
<dbReference type="Gene3D" id="2.40.30.10">
    <property type="entry name" value="Translation factors"/>
    <property type="match status" value="2"/>
</dbReference>
<dbReference type="Gene3D" id="3.40.50.10050">
    <property type="entry name" value="Translation initiation factor IF- 2, domain 3"/>
    <property type="match status" value="1"/>
</dbReference>
<dbReference type="Proteomes" id="UP000266188">
    <property type="component" value="Unassembled WGS sequence"/>
</dbReference>
<dbReference type="SUPFAM" id="SSF50447">
    <property type="entry name" value="Translation proteins"/>
    <property type="match status" value="2"/>
</dbReference>
<dbReference type="NCBIfam" id="TIGR00487">
    <property type="entry name" value="IF-2"/>
    <property type="match status" value="1"/>
</dbReference>
<keyword evidence="5" id="KW-0547">Nucleotide-binding</keyword>
<keyword evidence="6 14" id="KW-0863">Zinc-finger</keyword>
<dbReference type="PROSITE" id="PS50199">
    <property type="entry name" value="ZF_RANBP2_2"/>
    <property type="match status" value="2"/>
</dbReference>
<evidence type="ECO:0000256" key="11">
    <source>
        <dbReference type="ARBA" id="ARBA00023134"/>
    </source>
</evidence>
<evidence type="ECO:0000256" key="13">
    <source>
        <dbReference type="ARBA" id="ARBA00044200"/>
    </source>
</evidence>
<comment type="subcellular location">
    <subcellularLocation>
        <location evidence="1">Mitochondrion</location>
    </subcellularLocation>
</comment>
<feature type="domain" description="RanBP2-type" evidence="16">
    <location>
        <begin position="305"/>
        <end position="334"/>
    </location>
</feature>
<evidence type="ECO:0000256" key="7">
    <source>
        <dbReference type="ARBA" id="ARBA00022833"/>
    </source>
</evidence>
<dbReference type="PROSITE" id="PS51722">
    <property type="entry name" value="G_TR_2"/>
    <property type="match status" value="1"/>
</dbReference>
<feature type="region of interest" description="Disordered" evidence="15">
    <location>
        <begin position="368"/>
        <end position="565"/>
    </location>
</feature>
<feature type="compositionally biased region" description="Basic and acidic residues" evidence="15">
    <location>
        <begin position="94"/>
        <end position="104"/>
    </location>
</feature>
<dbReference type="CDD" id="cd01887">
    <property type="entry name" value="IF2_eIF5B"/>
    <property type="match status" value="1"/>
</dbReference>
<evidence type="ECO:0000259" key="16">
    <source>
        <dbReference type="PROSITE" id="PS50199"/>
    </source>
</evidence>
<feature type="compositionally biased region" description="Basic and acidic residues" evidence="15">
    <location>
        <begin position="118"/>
        <end position="138"/>
    </location>
</feature>
<comment type="function">
    <text evidence="12">One of the essential components for the initiation of protein synthesis. Protects formylmethionyl-tRNA from spontaneous hydrolysis and promotes its binding to the 30S ribosomal subunits. Also involved in the hydrolysis of GTP during the formation of the 70S ribosomal complex.</text>
</comment>
<dbReference type="NCBIfam" id="TIGR00231">
    <property type="entry name" value="small_GTP"/>
    <property type="match status" value="1"/>
</dbReference>
<dbReference type="Pfam" id="PF04760">
    <property type="entry name" value="IF2_N"/>
    <property type="match status" value="1"/>
</dbReference>
<protein>
    <recommendedName>
        <fullName evidence="13">Translation initiation factor IF-2, mitochondrial</fullName>
    </recommendedName>
</protein>
<keyword evidence="7" id="KW-0862">Zinc</keyword>
<dbReference type="GO" id="GO:0003924">
    <property type="term" value="F:GTPase activity"/>
    <property type="evidence" value="ECO:0007669"/>
    <property type="project" value="InterPro"/>
</dbReference>
<reference evidence="19" key="1">
    <citation type="submission" date="2017-02" db="EMBL/GenBank/DDBJ databases">
        <authorList>
            <person name="Tafer H."/>
            <person name="Lopandic K."/>
        </authorList>
    </citation>
    <scope>NUCLEOTIDE SEQUENCE [LARGE SCALE GENOMIC DNA]</scope>
    <source>
        <strain evidence="19">CBS 366.77</strain>
    </source>
</reference>
<dbReference type="InterPro" id="IPR036925">
    <property type="entry name" value="TIF_IF2_dom3_sf"/>
</dbReference>
<dbReference type="FunFam" id="2.40.30.10:FF:000007">
    <property type="entry name" value="Translation initiation factor IF-2"/>
    <property type="match status" value="1"/>
</dbReference>
<dbReference type="GO" id="GO:0005525">
    <property type="term" value="F:GTP binding"/>
    <property type="evidence" value="ECO:0007669"/>
    <property type="project" value="UniProtKB-KW"/>
</dbReference>
<feature type="domain" description="Tr-type G" evidence="17">
    <location>
        <begin position="649"/>
        <end position="817"/>
    </location>
</feature>
<evidence type="ECO:0000256" key="9">
    <source>
        <dbReference type="ARBA" id="ARBA00022946"/>
    </source>
</evidence>
<dbReference type="EMBL" id="MVGC01000025">
    <property type="protein sequence ID" value="RJE26276.1"/>
    <property type="molecule type" value="Genomic_DNA"/>
</dbReference>
<dbReference type="PROSITE" id="PS01176">
    <property type="entry name" value="IF2"/>
    <property type="match status" value="1"/>
</dbReference>
<dbReference type="AlphaFoldDB" id="A0A3A2ZT84"/>
<keyword evidence="8" id="KW-0648">Protein biosynthesis</keyword>
<organism evidence="18 19">
    <name type="scientific">Aspergillus sclerotialis</name>
    <dbReference type="NCBI Taxonomy" id="2070753"/>
    <lineage>
        <taxon>Eukaryota</taxon>
        <taxon>Fungi</taxon>
        <taxon>Dikarya</taxon>
        <taxon>Ascomycota</taxon>
        <taxon>Pezizomycotina</taxon>
        <taxon>Eurotiomycetes</taxon>
        <taxon>Eurotiomycetidae</taxon>
        <taxon>Eurotiales</taxon>
        <taxon>Aspergillaceae</taxon>
        <taxon>Aspergillus</taxon>
        <taxon>Aspergillus subgen. Polypaecilum</taxon>
    </lineage>
</organism>
<feature type="compositionally biased region" description="Polar residues" evidence="15">
    <location>
        <begin position="429"/>
        <end position="439"/>
    </location>
</feature>
<dbReference type="GO" id="GO:0008270">
    <property type="term" value="F:zinc ion binding"/>
    <property type="evidence" value="ECO:0007669"/>
    <property type="project" value="UniProtKB-KW"/>
</dbReference>
<dbReference type="InterPro" id="IPR000178">
    <property type="entry name" value="TF_IF2_bacterial-like"/>
</dbReference>
<dbReference type="Pfam" id="PF00009">
    <property type="entry name" value="GTP_EFTU"/>
    <property type="match status" value="1"/>
</dbReference>
<dbReference type="InterPro" id="IPR005225">
    <property type="entry name" value="Small_GTP-bd"/>
</dbReference>
<evidence type="ECO:0000313" key="18">
    <source>
        <dbReference type="EMBL" id="RJE26276.1"/>
    </source>
</evidence>
<dbReference type="Pfam" id="PF22042">
    <property type="entry name" value="EF-G_D2"/>
    <property type="match status" value="1"/>
</dbReference>
<evidence type="ECO:0000256" key="10">
    <source>
        <dbReference type="ARBA" id="ARBA00023128"/>
    </source>
</evidence>
<evidence type="ECO:0000256" key="6">
    <source>
        <dbReference type="ARBA" id="ARBA00022771"/>
    </source>
</evidence>
<feature type="compositionally biased region" description="Polar residues" evidence="15">
    <location>
        <begin position="368"/>
        <end position="384"/>
    </location>
</feature>
<dbReference type="GO" id="GO:0003743">
    <property type="term" value="F:translation initiation factor activity"/>
    <property type="evidence" value="ECO:0007669"/>
    <property type="project" value="UniProtKB-KW"/>
</dbReference>
<dbReference type="InterPro" id="IPR044145">
    <property type="entry name" value="IF2_II"/>
</dbReference>
<dbReference type="OrthoDB" id="361630at2759"/>
<feature type="compositionally biased region" description="Polar residues" evidence="15">
    <location>
        <begin position="105"/>
        <end position="117"/>
    </location>
</feature>
<dbReference type="STRING" id="2070753.A0A3A2ZT84"/>
<dbReference type="SMART" id="SM00547">
    <property type="entry name" value="ZnF_RBZ"/>
    <property type="match status" value="2"/>
</dbReference>
<dbReference type="InterPro" id="IPR015760">
    <property type="entry name" value="TIF_IF2"/>
</dbReference>
<evidence type="ECO:0000256" key="12">
    <source>
        <dbReference type="ARBA" id="ARBA00025162"/>
    </source>
</evidence>
<evidence type="ECO:0000313" key="19">
    <source>
        <dbReference type="Proteomes" id="UP000266188"/>
    </source>
</evidence>
<dbReference type="FunFam" id="2.40.30.10:FF:000008">
    <property type="entry name" value="Translation initiation factor IF-2"/>
    <property type="match status" value="1"/>
</dbReference>
<evidence type="ECO:0000256" key="2">
    <source>
        <dbReference type="ARBA" id="ARBA00007733"/>
    </source>
</evidence>
<dbReference type="InterPro" id="IPR009000">
    <property type="entry name" value="Transl_B-barrel_sf"/>
</dbReference>
<feature type="compositionally biased region" description="Basic and acidic residues" evidence="15">
    <location>
        <begin position="522"/>
        <end position="532"/>
    </location>
</feature>
<dbReference type="InterPro" id="IPR000795">
    <property type="entry name" value="T_Tr_GTP-bd_dom"/>
</dbReference>
<dbReference type="GO" id="GO:0005739">
    <property type="term" value="C:mitochondrion"/>
    <property type="evidence" value="ECO:0007669"/>
    <property type="project" value="UniProtKB-SubCell"/>
</dbReference>
<dbReference type="FunFam" id="3.40.50.300:FF:000019">
    <property type="entry name" value="Translation initiation factor IF-2"/>
    <property type="match status" value="1"/>
</dbReference>
<feature type="compositionally biased region" description="Basic and acidic residues" evidence="15">
    <location>
        <begin position="489"/>
        <end position="498"/>
    </location>
</feature>
<evidence type="ECO:0000256" key="8">
    <source>
        <dbReference type="ARBA" id="ARBA00022917"/>
    </source>
</evidence>
<feature type="region of interest" description="Disordered" evidence="15">
    <location>
        <begin position="39"/>
        <end position="219"/>
    </location>
</feature>
<dbReference type="CDD" id="cd03702">
    <property type="entry name" value="IF2_mtIF2_II"/>
    <property type="match status" value="1"/>
</dbReference>
<comment type="caution">
    <text evidence="18">The sequence shown here is derived from an EMBL/GenBank/DDBJ whole genome shotgun (WGS) entry which is preliminary data.</text>
</comment>
<evidence type="ECO:0000256" key="1">
    <source>
        <dbReference type="ARBA" id="ARBA00004173"/>
    </source>
</evidence>
<evidence type="ECO:0000256" key="15">
    <source>
        <dbReference type="SAM" id="MobiDB-lite"/>
    </source>
</evidence>
<evidence type="ECO:0000256" key="3">
    <source>
        <dbReference type="ARBA" id="ARBA00022540"/>
    </source>
</evidence>